<proteinExistence type="predicted"/>
<dbReference type="EMBL" id="JBHSWN010000001">
    <property type="protein sequence ID" value="MFC6789484.1"/>
    <property type="molecule type" value="Genomic_DNA"/>
</dbReference>
<evidence type="ECO:0000313" key="2">
    <source>
        <dbReference type="EMBL" id="MFC6789484.1"/>
    </source>
</evidence>
<comment type="caution">
    <text evidence="2">The sequence shown here is derived from an EMBL/GenBank/DDBJ whole genome shotgun (WGS) entry which is preliminary data.</text>
</comment>
<sequence>MSRLLAVAEVDPGDLAEATGFSREAGPLLRDTFGSAGDALGSHRLRARLRAHVARQIAVLDAALSEPKPVIDSSKVLRDLGGLKKLLDDLGSGDEGEGEPRDEPVRSDDAPGDLGALREEIARRFDRFVASGETG</sequence>
<gene>
    <name evidence="2" type="ORF">ACFQE0_07530</name>
</gene>
<evidence type="ECO:0000256" key="1">
    <source>
        <dbReference type="SAM" id="MobiDB-lite"/>
    </source>
</evidence>
<accession>A0ABW2BHU4</accession>
<reference evidence="3" key="1">
    <citation type="journal article" date="2019" name="Int. J. Syst. Evol. Microbiol.">
        <title>The Global Catalogue of Microorganisms (GCM) 10K type strain sequencing project: providing services to taxonomists for standard genome sequencing and annotation.</title>
        <authorList>
            <consortium name="The Broad Institute Genomics Platform"/>
            <consortium name="The Broad Institute Genome Sequencing Center for Infectious Disease"/>
            <person name="Wu L."/>
            <person name="Ma J."/>
        </authorList>
    </citation>
    <scope>NUCLEOTIDE SEQUENCE [LARGE SCALE GENOMIC DNA]</scope>
    <source>
        <strain evidence="3">CCUG 48316</strain>
    </source>
</reference>
<name>A0ABW2BHU4_9HYPH</name>
<keyword evidence="3" id="KW-1185">Reference proteome</keyword>
<dbReference type="Proteomes" id="UP001596292">
    <property type="component" value="Unassembled WGS sequence"/>
</dbReference>
<evidence type="ECO:0000313" key="3">
    <source>
        <dbReference type="Proteomes" id="UP001596292"/>
    </source>
</evidence>
<dbReference type="RefSeq" id="WP_378968496.1">
    <property type="nucleotide sequence ID" value="NZ_JBHSWN010000001.1"/>
</dbReference>
<organism evidence="2 3">
    <name type="scientific">Methylobacterium komagatae</name>
    <dbReference type="NCBI Taxonomy" id="374425"/>
    <lineage>
        <taxon>Bacteria</taxon>
        <taxon>Pseudomonadati</taxon>
        <taxon>Pseudomonadota</taxon>
        <taxon>Alphaproteobacteria</taxon>
        <taxon>Hyphomicrobiales</taxon>
        <taxon>Methylobacteriaceae</taxon>
        <taxon>Methylobacterium</taxon>
    </lineage>
</organism>
<feature type="region of interest" description="Disordered" evidence="1">
    <location>
        <begin position="88"/>
        <end position="113"/>
    </location>
</feature>
<feature type="compositionally biased region" description="Basic and acidic residues" evidence="1">
    <location>
        <begin position="98"/>
        <end position="109"/>
    </location>
</feature>
<protein>
    <submittedName>
        <fullName evidence="2">Uncharacterized protein</fullName>
    </submittedName>
</protein>